<dbReference type="InterPro" id="IPR013207">
    <property type="entry name" value="LGFP"/>
</dbReference>
<dbReference type="PANTHER" id="PTHR11022">
    <property type="entry name" value="PEPTIDOGLYCAN RECOGNITION PROTEIN"/>
    <property type="match status" value="1"/>
</dbReference>
<evidence type="ECO:0000313" key="5">
    <source>
        <dbReference type="Proteomes" id="UP000295087"/>
    </source>
</evidence>
<dbReference type="InterPro" id="IPR015510">
    <property type="entry name" value="PGRP"/>
</dbReference>
<protein>
    <submittedName>
        <fullName evidence="4">Uncharacterized protein with LGFP repeats</fullName>
    </submittedName>
</protein>
<evidence type="ECO:0000313" key="4">
    <source>
        <dbReference type="EMBL" id="TDP38569.1"/>
    </source>
</evidence>
<dbReference type="InterPro" id="IPR002502">
    <property type="entry name" value="Amidase_domain"/>
</dbReference>
<evidence type="ECO:0000256" key="1">
    <source>
        <dbReference type="ARBA" id="ARBA00007553"/>
    </source>
</evidence>
<comment type="caution">
    <text evidence="4">The sequence shown here is derived from an EMBL/GenBank/DDBJ whole genome shotgun (WGS) entry which is preliminary data.</text>
</comment>
<evidence type="ECO:0000256" key="2">
    <source>
        <dbReference type="SAM" id="MobiDB-lite"/>
    </source>
</evidence>
<dbReference type="SMART" id="SM00701">
    <property type="entry name" value="PGRP"/>
    <property type="match status" value="1"/>
</dbReference>
<keyword evidence="5" id="KW-1185">Reference proteome</keyword>
<organism evidence="4 5">
    <name type="scientific">Nocardia ignorata</name>
    <dbReference type="NCBI Taxonomy" id="145285"/>
    <lineage>
        <taxon>Bacteria</taxon>
        <taxon>Bacillati</taxon>
        <taxon>Actinomycetota</taxon>
        <taxon>Actinomycetes</taxon>
        <taxon>Mycobacteriales</taxon>
        <taxon>Nocardiaceae</taxon>
        <taxon>Nocardia</taxon>
    </lineage>
</organism>
<dbReference type="InterPro" id="IPR006619">
    <property type="entry name" value="PGRP_domain_met/bac"/>
</dbReference>
<dbReference type="CDD" id="cd06583">
    <property type="entry name" value="PGRP"/>
    <property type="match status" value="1"/>
</dbReference>
<dbReference type="GO" id="GO:0008745">
    <property type="term" value="F:N-acetylmuramoyl-L-alanine amidase activity"/>
    <property type="evidence" value="ECO:0007669"/>
    <property type="project" value="InterPro"/>
</dbReference>
<dbReference type="Pfam" id="PF01510">
    <property type="entry name" value="Amidase_2"/>
    <property type="match status" value="1"/>
</dbReference>
<dbReference type="Gene3D" id="3.40.80.10">
    <property type="entry name" value="Peptidoglycan recognition protein-like"/>
    <property type="match status" value="1"/>
</dbReference>
<evidence type="ECO:0000259" key="3">
    <source>
        <dbReference type="SMART" id="SM00701"/>
    </source>
</evidence>
<feature type="compositionally biased region" description="Pro residues" evidence="2">
    <location>
        <begin position="630"/>
        <end position="648"/>
    </location>
</feature>
<gene>
    <name evidence="4" type="ORF">DFR75_103226</name>
</gene>
<dbReference type="EMBL" id="SNXK01000003">
    <property type="protein sequence ID" value="TDP38569.1"/>
    <property type="molecule type" value="Genomic_DNA"/>
</dbReference>
<sequence>MPNYARKRTYVLPLVAVAVVAAPVAAGFLGGERQFRFSNDSEADSLSATASTQVGLAGAPTVVLPLRELTGMSLPDLRVADLRLVPGALPLPEGSRVGPIGFVSAAGTAPLSARTPALDPGVVPEQLADRVGAQVTELTHQDRFSMIGLTAPNLEGVTTMVRARQPDGSWGRWFEAGTDDSVSARRPAPGHLQGSEPVYVGDTDAVQILSTRESAATDNPELPGPRPVAGPDHLGVGVPEMSAVLLDPGRGEENLSAIAAPLAGGGPRVISRAQWGADESIRCEDPTYDDGLGGIVVHHTAGRNDYSKAESAAIVRGIYAYHAETLGWCDIGYHALVDKYGQIFEGHSGGLDRPVQGAHTGGFNENTAGVAFMGNHESEEPSQAAITAMGQFVGWRARVAGLDPRGTTTMISEGTEFTPYGEGEEVQLPVVFSHRDVGNTDCAGDAAYALMDRIRAIAAGVHSGAVPRQALGGQDSTPVPAQPEIDADADVSALAALTGKLLDLVDRNVLARRWVDAGGPQGRLGSAASEPVPTAEGGQYARFVNGYLFQAPDGQVYEVAGRIGQRFAQLGGDNGILGTPRSNEYPVPGGVRVDFGRGALVFNQATGVVTTLGLPRSASDHPMPSAASPTPEPGPAPPVSADAPPAPEPAGTAPGEVPVAGQ</sequence>
<comment type="similarity">
    <text evidence="1">Belongs to the N-acetylmuramoyl-L-alanine amidase 2 family.</text>
</comment>
<proteinExistence type="inferred from homology"/>
<dbReference type="PANTHER" id="PTHR11022:SF41">
    <property type="entry name" value="PEPTIDOGLYCAN-RECOGNITION PROTEIN LC-RELATED"/>
    <property type="match status" value="1"/>
</dbReference>
<dbReference type="Proteomes" id="UP000295087">
    <property type="component" value="Unassembled WGS sequence"/>
</dbReference>
<accession>A0A4R6PNX2</accession>
<feature type="compositionally biased region" description="Low complexity" evidence="2">
    <location>
        <begin position="649"/>
        <end position="662"/>
    </location>
</feature>
<dbReference type="SUPFAM" id="SSF55846">
    <property type="entry name" value="N-acetylmuramoyl-L-alanine amidase-like"/>
    <property type="match status" value="1"/>
</dbReference>
<dbReference type="GO" id="GO:0009253">
    <property type="term" value="P:peptidoglycan catabolic process"/>
    <property type="evidence" value="ECO:0007669"/>
    <property type="project" value="InterPro"/>
</dbReference>
<feature type="region of interest" description="Disordered" evidence="2">
    <location>
        <begin position="613"/>
        <end position="662"/>
    </location>
</feature>
<dbReference type="InterPro" id="IPR036505">
    <property type="entry name" value="Amidase/PGRP_sf"/>
</dbReference>
<feature type="domain" description="Peptidoglycan recognition protein family" evidence="3">
    <location>
        <begin position="267"/>
        <end position="415"/>
    </location>
</feature>
<dbReference type="RefSeq" id="WP_243749896.1">
    <property type="nucleotide sequence ID" value="NZ_JBHXPO010000006.1"/>
</dbReference>
<dbReference type="Pfam" id="PF08310">
    <property type="entry name" value="LGFP"/>
    <property type="match status" value="1"/>
</dbReference>
<reference evidence="4 5" key="1">
    <citation type="submission" date="2019-03" db="EMBL/GenBank/DDBJ databases">
        <title>Genomic Encyclopedia of Type Strains, Phase IV (KMG-IV): sequencing the most valuable type-strain genomes for metagenomic binning, comparative biology and taxonomic classification.</title>
        <authorList>
            <person name="Goeker M."/>
        </authorList>
    </citation>
    <scope>NUCLEOTIDE SEQUENCE [LARGE SCALE GENOMIC DNA]</scope>
    <source>
        <strain evidence="4 5">DSM 44496</strain>
    </source>
</reference>
<dbReference type="AlphaFoldDB" id="A0A4R6PNX2"/>
<name>A0A4R6PNX2_NOCIG</name>
<dbReference type="GO" id="GO:0008270">
    <property type="term" value="F:zinc ion binding"/>
    <property type="evidence" value="ECO:0007669"/>
    <property type="project" value="InterPro"/>
</dbReference>